<feature type="transmembrane region" description="Helical" evidence="6">
    <location>
        <begin position="219"/>
        <end position="240"/>
    </location>
</feature>
<feature type="transmembrane region" description="Helical" evidence="6">
    <location>
        <begin position="332"/>
        <end position="354"/>
    </location>
</feature>
<evidence type="ECO:0000313" key="7">
    <source>
        <dbReference type="EMBL" id="KKM05759.1"/>
    </source>
</evidence>
<feature type="transmembrane region" description="Helical" evidence="6">
    <location>
        <begin position="91"/>
        <end position="113"/>
    </location>
</feature>
<evidence type="ECO:0000256" key="3">
    <source>
        <dbReference type="ARBA" id="ARBA00022692"/>
    </source>
</evidence>
<feature type="transmembrane region" description="Helical" evidence="6">
    <location>
        <begin position="252"/>
        <end position="275"/>
    </location>
</feature>
<dbReference type="AlphaFoldDB" id="A0A0F9H401"/>
<feature type="transmembrane region" description="Helical" evidence="6">
    <location>
        <begin position="296"/>
        <end position="320"/>
    </location>
</feature>
<keyword evidence="4 6" id="KW-1133">Transmembrane helix</keyword>
<gene>
    <name evidence="7" type="ORF">LCGC14_1750850</name>
</gene>
<proteinExistence type="predicted"/>
<feature type="transmembrane region" description="Helical" evidence="6">
    <location>
        <begin position="119"/>
        <end position="138"/>
    </location>
</feature>
<feature type="transmembrane region" description="Helical" evidence="6">
    <location>
        <begin position="12"/>
        <end position="32"/>
    </location>
</feature>
<keyword evidence="3 6" id="KW-0812">Transmembrane</keyword>
<feature type="transmembrane region" description="Helical" evidence="6">
    <location>
        <begin position="180"/>
        <end position="198"/>
    </location>
</feature>
<evidence type="ECO:0000256" key="6">
    <source>
        <dbReference type="SAM" id="Phobius"/>
    </source>
</evidence>
<feature type="transmembrane region" description="Helical" evidence="6">
    <location>
        <begin position="385"/>
        <end position="404"/>
    </location>
</feature>
<feature type="transmembrane region" description="Helical" evidence="6">
    <location>
        <begin position="361"/>
        <end position="379"/>
    </location>
</feature>
<dbReference type="GO" id="GO:0005886">
    <property type="term" value="C:plasma membrane"/>
    <property type="evidence" value="ECO:0007669"/>
    <property type="project" value="UniProtKB-SubCell"/>
</dbReference>
<accession>A0A0F9H401</accession>
<organism evidence="7">
    <name type="scientific">marine sediment metagenome</name>
    <dbReference type="NCBI Taxonomy" id="412755"/>
    <lineage>
        <taxon>unclassified sequences</taxon>
        <taxon>metagenomes</taxon>
        <taxon>ecological metagenomes</taxon>
    </lineage>
</organism>
<comment type="caution">
    <text evidence="7">The sequence shown here is derived from an EMBL/GenBank/DDBJ whole genome shotgun (WGS) entry which is preliminary data.</text>
</comment>
<dbReference type="Pfam" id="PF13440">
    <property type="entry name" value="Polysacc_synt_3"/>
    <property type="match status" value="1"/>
</dbReference>
<sequence>MKATDSLAKQGIFILAASTVANASNFFFQFIIGRMLGPAEYSVLTALLSLFMILSVPTQTIQTVVAKYAATFKAKKNNAKISYLLFRSLKKLSLVGILSFVLFTFASGLIASFLKIPSVAPVIALGSIVAIALVTPMGRGVLQGLQEFNYLGVSYIIDALLRLAIGILLVWLGFKATGALAASFFATFIALGFVFIPLKFLFGQKGKPVNFDSSEIYNYFWPVLITLLCFTTLTNVDIILVKHFFSPEQAGLYSAASLMGKIVLFFPAAFSMVMFSKTSELHAQNADSKHILKKSLLFVGSMCAAITISYFAFPSFLISIVYGPQFIPGAHLLGLFGIAMCFFSLLNILLLYYLSVHQLRFIPVLVGATILQVTILWFVPLKPVQVIYVLIANALLLLILVPAIQSFSEQKRLKEAVEGV</sequence>
<dbReference type="PANTHER" id="PTHR30250:SF28">
    <property type="entry name" value="POLYSACCHARIDE BIOSYNTHESIS PROTEIN"/>
    <property type="match status" value="1"/>
</dbReference>
<reference evidence="7" key="1">
    <citation type="journal article" date="2015" name="Nature">
        <title>Complex archaea that bridge the gap between prokaryotes and eukaryotes.</title>
        <authorList>
            <person name="Spang A."/>
            <person name="Saw J.H."/>
            <person name="Jorgensen S.L."/>
            <person name="Zaremba-Niedzwiedzka K."/>
            <person name="Martijn J."/>
            <person name="Lind A.E."/>
            <person name="van Eijk R."/>
            <person name="Schleper C."/>
            <person name="Guy L."/>
            <person name="Ettema T.J."/>
        </authorList>
    </citation>
    <scope>NUCLEOTIDE SEQUENCE</scope>
</reference>
<evidence type="ECO:0000256" key="1">
    <source>
        <dbReference type="ARBA" id="ARBA00004651"/>
    </source>
</evidence>
<feature type="transmembrane region" description="Helical" evidence="6">
    <location>
        <begin position="150"/>
        <end position="174"/>
    </location>
</feature>
<evidence type="ECO:0008006" key="8">
    <source>
        <dbReference type="Google" id="ProtNLM"/>
    </source>
</evidence>
<keyword evidence="2" id="KW-1003">Cell membrane</keyword>
<evidence type="ECO:0000256" key="2">
    <source>
        <dbReference type="ARBA" id="ARBA00022475"/>
    </source>
</evidence>
<keyword evidence="5 6" id="KW-0472">Membrane</keyword>
<dbReference type="EMBL" id="LAZR01016147">
    <property type="protein sequence ID" value="KKM05759.1"/>
    <property type="molecule type" value="Genomic_DNA"/>
</dbReference>
<dbReference type="InterPro" id="IPR050833">
    <property type="entry name" value="Poly_Biosynth_Transport"/>
</dbReference>
<feature type="transmembrane region" description="Helical" evidence="6">
    <location>
        <begin position="44"/>
        <end position="70"/>
    </location>
</feature>
<dbReference type="PANTHER" id="PTHR30250">
    <property type="entry name" value="PST FAMILY PREDICTED COLANIC ACID TRANSPORTER"/>
    <property type="match status" value="1"/>
</dbReference>
<evidence type="ECO:0000256" key="5">
    <source>
        <dbReference type="ARBA" id="ARBA00023136"/>
    </source>
</evidence>
<protein>
    <recommendedName>
        <fullName evidence="8">Polysaccharide biosynthesis protein C-terminal domain-containing protein</fullName>
    </recommendedName>
</protein>
<comment type="subcellular location">
    <subcellularLocation>
        <location evidence="1">Cell membrane</location>
        <topology evidence="1">Multi-pass membrane protein</topology>
    </subcellularLocation>
</comment>
<evidence type="ECO:0000256" key="4">
    <source>
        <dbReference type="ARBA" id="ARBA00022989"/>
    </source>
</evidence>
<name>A0A0F9H401_9ZZZZ</name>